<protein>
    <submittedName>
        <fullName evidence="2">Uncharacterized protein</fullName>
    </submittedName>
</protein>
<organism evidence="2 3">
    <name type="scientific">Sphaerobolus stellatus (strain SS14)</name>
    <dbReference type="NCBI Taxonomy" id="990650"/>
    <lineage>
        <taxon>Eukaryota</taxon>
        <taxon>Fungi</taxon>
        <taxon>Dikarya</taxon>
        <taxon>Basidiomycota</taxon>
        <taxon>Agaricomycotina</taxon>
        <taxon>Agaricomycetes</taxon>
        <taxon>Phallomycetidae</taxon>
        <taxon>Geastrales</taxon>
        <taxon>Sphaerobolaceae</taxon>
        <taxon>Sphaerobolus</taxon>
    </lineage>
</organism>
<feature type="compositionally biased region" description="Pro residues" evidence="1">
    <location>
        <begin position="228"/>
        <end position="237"/>
    </location>
</feature>
<feature type="compositionally biased region" description="Polar residues" evidence="1">
    <location>
        <begin position="1"/>
        <end position="12"/>
    </location>
</feature>
<feature type="non-terminal residue" evidence="2">
    <location>
        <position position="247"/>
    </location>
</feature>
<gene>
    <name evidence="2" type="ORF">M422DRAFT_276753</name>
</gene>
<reference evidence="2 3" key="1">
    <citation type="submission" date="2014-06" db="EMBL/GenBank/DDBJ databases">
        <title>Evolutionary Origins and Diversification of the Mycorrhizal Mutualists.</title>
        <authorList>
            <consortium name="DOE Joint Genome Institute"/>
            <consortium name="Mycorrhizal Genomics Consortium"/>
            <person name="Kohler A."/>
            <person name="Kuo A."/>
            <person name="Nagy L.G."/>
            <person name="Floudas D."/>
            <person name="Copeland A."/>
            <person name="Barry K.W."/>
            <person name="Cichocki N."/>
            <person name="Veneault-Fourrey C."/>
            <person name="LaButti K."/>
            <person name="Lindquist E.A."/>
            <person name="Lipzen A."/>
            <person name="Lundell T."/>
            <person name="Morin E."/>
            <person name="Murat C."/>
            <person name="Riley R."/>
            <person name="Ohm R."/>
            <person name="Sun H."/>
            <person name="Tunlid A."/>
            <person name="Henrissat B."/>
            <person name="Grigoriev I.V."/>
            <person name="Hibbett D.S."/>
            <person name="Martin F."/>
        </authorList>
    </citation>
    <scope>NUCLEOTIDE SEQUENCE [LARGE SCALE GENOMIC DNA]</scope>
    <source>
        <strain evidence="2 3">SS14</strain>
    </source>
</reference>
<dbReference type="Proteomes" id="UP000054279">
    <property type="component" value="Unassembled WGS sequence"/>
</dbReference>
<feature type="compositionally biased region" description="Acidic residues" evidence="1">
    <location>
        <begin position="37"/>
        <end position="50"/>
    </location>
</feature>
<evidence type="ECO:0000256" key="1">
    <source>
        <dbReference type="SAM" id="MobiDB-lite"/>
    </source>
</evidence>
<evidence type="ECO:0000313" key="2">
    <source>
        <dbReference type="EMBL" id="KIJ22768.1"/>
    </source>
</evidence>
<feature type="compositionally biased region" description="Pro residues" evidence="1">
    <location>
        <begin position="158"/>
        <end position="173"/>
    </location>
</feature>
<feature type="compositionally biased region" description="Pro residues" evidence="1">
    <location>
        <begin position="75"/>
        <end position="89"/>
    </location>
</feature>
<feature type="region of interest" description="Disordered" evidence="1">
    <location>
        <begin position="225"/>
        <end position="247"/>
    </location>
</feature>
<feature type="compositionally biased region" description="Polar residues" evidence="1">
    <location>
        <begin position="21"/>
        <end position="33"/>
    </location>
</feature>
<proteinExistence type="predicted"/>
<dbReference type="EMBL" id="KN837955">
    <property type="protein sequence ID" value="KIJ22768.1"/>
    <property type="molecule type" value="Genomic_DNA"/>
</dbReference>
<feature type="compositionally biased region" description="Polar residues" evidence="1">
    <location>
        <begin position="183"/>
        <end position="193"/>
    </location>
</feature>
<name>A0A0C9T1U6_SPHS4</name>
<feature type="non-terminal residue" evidence="2">
    <location>
        <position position="1"/>
    </location>
</feature>
<dbReference type="AlphaFoldDB" id="A0A0C9T1U6"/>
<feature type="region of interest" description="Disordered" evidence="1">
    <location>
        <begin position="1"/>
        <end position="203"/>
    </location>
</feature>
<evidence type="ECO:0000313" key="3">
    <source>
        <dbReference type="Proteomes" id="UP000054279"/>
    </source>
</evidence>
<keyword evidence="3" id="KW-1185">Reference proteome</keyword>
<dbReference type="HOGENOM" id="CLU_1126864_0_0_1"/>
<accession>A0A0C9T1U6</accession>
<sequence>MATTSTAFSPIHSNGRGLPIASSSFSNSANETIDLTGVDDEDEEDMDEVDTTAVDARNPKRPRTESSNYGFSSPAFPPPPQPAYSPSPTPRDRFRAQFASHSNTFFPNRAAAPVPGPPALPHSISVPNLHHPKPHPPQPKAKSRRGHVRQVIDLTSSPSPPPSAGPGQPPHPHPMARSGQYAPLSTGSAVHQNSKLEEVPPRTPVCIGQLTVTALILYPTHYVNIRPPGQPPDPTLPPDEQQSEFAS</sequence>